<dbReference type="InterPro" id="IPR012675">
    <property type="entry name" value="Beta-grasp_dom_sf"/>
</dbReference>
<accession>S8CMC2</accession>
<dbReference type="Proteomes" id="UP000015453">
    <property type="component" value="Unassembled WGS sequence"/>
</dbReference>
<dbReference type="Gene3D" id="3.10.20.30">
    <property type="match status" value="1"/>
</dbReference>
<comment type="caution">
    <text evidence="6">The sequence shown here is derived from an EMBL/GenBank/DDBJ whole genome shotgun (WGS) entry which is preliminary data.</text>
</comment>
<dbReference type="SUPFAM" id="SSF54285">
    <property type="entry name" value="MoaD/ThiS"/>
    <property type="match status" value="1"/>
</dbReference>
<dbReference type="CDD" id="cd00754">
    <property type="entry name" value="Ubl_MoaD"/>
    <property type="match status" value="1"/>
</dbReference>
<evidence type="ECO:0000256" key="3">
    <source>
        <dbReference type="ARBA" id="ARBA00022553"/>
    </source>
</evidence>
<keyword evidence="2" id="KW-0963">Cytoplasm</keyword>
<dbReference type="GO" id="GO:1990133">
    <property type="term" value="C:molybdopterin adenylyltransferase complex"/>
    <property type="evidence" value="ECO:0007669"/>
    <property type="project" value="TreeGrafter"/>
</dbReference>
<dbReference type="EMBL" id="AUSU01003961">
    <property type="protein sequence ID" value="EPS65911.1"/>
    <property type="molecule type" value="Genomic_DNA"/>
</dbReference>
<keyword evidence="4" id="KW-0547">Nucleotide-binding</keyword>
<feature type="non-terminal residue" evidence="6">
    <location>
        <position position="1"/>
    </location>
</feature>
<comment type="pathway">
    <text evidence="1">Cofactor biosynthesis; molybdopterin biosynthesis.</text>
</comment>
<dbReference type="FunFam" id="3.10.20.30:FF:000010">
    <property type="entry name" value="Molybdopterin synthase sulfur carrier subunit"/>
    <property type="match status" value="1"/>
</dbReference>
<dbReference type="UniPathway" id="UPA00344"/>
<keyword evidence="7" id="KW-1185">Reference proteome</keyword>
<keyword evidence="3" id="KW-0597">Phosphoprotein</keyword>
<dbReference type="GO" id="GO:0000166">
    <property type="term" value="F:nucleotide binding"/>
    <property type="evidence" value="ECO:0007669"/>
    <property type="project" value="UniProtKB-KW"/>
</dbReference>
<evidence type="ECO:0000256" key="1">
    <source>
        <dbReference type="ARBA" id="ARBA00005046"/>
    </source>
</evidence>
<evidence type="ECO:0000313" key="6">
    <source>
        <dbReference type="EMBL" id="EPS65911.1"/>
    </source>
</evidence>
<evidence type="ECO:0000256" key="5">
    <source>
        <dbReference type="ARBA" id="ARBA00023150"/>
    </source>
</evidence>
<dbReference type="HAMAP" id="MF_03051">
    <property type="entry name" value="MOCS2A"/>
    <property type="match status" value="1"/>
</dbReference>
<proteinExistence type="inferred from homology"/>
<evidence type="ECO:0000256" key="2">
    <source>
        <dbReference type="ARBA" id="ARBA00022490"/>
    </source>
</evidence>
<dbReference type="NCBIfam" id="TIGR01682">
    <property type="entry name" value="moaD"/>
    <property type="match status" value="1"/>
</dbReference>
<keyword evidence="5" id="KW-0501">Molybdenum cofactor biosynthesis</keyword>
<dbReference type="AlphaFoldDB" id="S8CMC2"/>
<protein>
    <recommendedName>
        <fullName evidence="8">Molybdopterin synthase sulfur carrier subunit</fullName>
    </recommendedName>
</protein>
<dbReference type="Pfam" id="PF02597">
    <property type="entry name" value="ThiS"/>
    <property type="match status" value="1"/>
</dbReference>
<dbReference type="PANTHER" id="PTHR33359">
    <property type="entry name" value="MOLYBDOPTERIN SYNTHASE SULFUR CARRIER SUBUNIT"/>
    <property type="match status" value="1"/>
</dbReference>
<organism evidence="6 7">
    <name type="scientific">Genlisea aurea</name>
    <dbReference type="NCBI Taxonomy" id="192259"/>
    <lineage>
        <taxon>Eukaryota</taxon>
        <taxon>Viridiplantae</taxon>
        <taxon>Streptophyta</taxon>
        <taxon>Embryophyta</taxon>
        <taxon>Tracheophyta</taxon>
        <taxon>Spermatophyta</taxon>
        <taxon>Magnoliopsida</taxon>
        <taxon>eudicotyledons</taxon>
        <taxon>Gunneridae</taxon>
        <taxon>Pentapetalae</taxon>
        <taxon>asterids</taxon>
        <taxon>lamiids</taxon>
        <taxon>Lamiales</taxon>
        <taxon>Lentibulariaceae</taxon>
        <taxon>Genlisea</taxon>
    </lineage>
</organism>
<dbReference type="InterPro" id="IPR028887">
    <property type="entry name" value="MOCS2A_euk"/>
</dbReference>
<sequence>ETEEENESKSVKINVLFFARARELTGIADVSLEVPQGITALDCFNEVISRYPDLEEIRNCVVLALNQEYATDSTVVHDSDELAIIPPISGG</sequence>
<dbReference type="GO" id="GO:0006777">
    <property type="term" value="P:Mo-molybdopterin cofactor biosynthetic process"/>
    <property type="evidence" value="ECO:0007669"/>
    <property type="project" value="UniProtKB-KW"/>
</dbReference>
<dbReference type="InterPro" id="IPR044672">
    <property type="entry name" value="MOCS2A"/>
</dbReference>
<reference evidence="6 7" key="1">
    <citation type="journal article" date="2013" name="BMC Genomics">
        <title>The miniature genome of a carnivorous plant Genlisea aurea contains a low number of genes and short non-coding sequences.</title>
        <authorList>
            <person name="Leushkin E.V."/>
            <person name="Sutormin R.A."/>
            <person name="Nabieva E.R."/>
            <person name="Penin A.A."/>
            <person name="Kondrashov A.S."/>
            <person name="Logacheva M.D."/>
        </authorList>
    </citation>
    <scope>NUCLEOTIDE SEQUENCE [LARGE SCALE GENOMIC DNA]</scope>
</reference>
<evidence type="ECO:0008006" key="8">
    <source>
        <dbReference type="Google" id="ProtNLM"/>
    </source>
</evidence>
<evidence type="ECO:0000256" key="4">
    <source>
        <dbReference type="ARBA" id="ARBA00022741"/>
    </source>
</evidence>
<dbReference type="InterPro" id="IPR016155">
    <property type="entry name" value="Mopterin_synth/thiamin_S_b"/>
</dbReference>
<name>S8CMC2_9LAMI</name>
<dbReference type="PANTHER" id="PTHR33359:SF1">
    <property type="entry name" value="MOLYBDOPTERIN SYNTHASE SULFUR CARRIER SUBUNIT"/>
    <property type="match status" value="1"/>
</dbReference>
<dbReference type="InterPro" id="IPR003749">
    <property type="entry name" value="ThiS/MoaD-like"/>
</dbReference>
<evidence type="ECO:0000313" key="7">
    <source>
        <dbReference type="Proteomes" id="UP000015453"/>
    </source>
</evidence>
<dbReference type="OrthoDB" id="5531344at2759"/>
<gene>
    <name evidence="6" type="ORF">M569_08868</name>
</gene>